<keyword evidence="1" id="KW-0479">Metal-binding</keyword>
<proteinExistence type="predicted"/>
<protein>
    <submittedName>
        <fullName evidence="3">Putative cupin superfamily protein</fullName>
    </submittedName>
</protein>
<evidence type="ECO:0000313" key="4">
    <source>
        <dbReference type="Proteomes" id="UP000238007"/>
    </source>
</evidence>
<evidence type="ECO:0000259" key="2">
    <source>
        <dbReference type="Pfam" id="PF07883"/>
    </source>
</evidence>
<reference evidence="3 4" key="1">
    <citation type="submission" date="2018-03" db="EMBL/GenBank/DDBJ databases">
        <title>Genomic Encyclopedia of Archaeal and Bacterial Type Strains, Phase II (KMG-II): from individual species to whole genera.</title>
        <authorList>
            <person name="Goeker M."/>
        </authorList>
    </citation>
    <scope>NUCLEOTIDE SEQUENCE [LARGE SCALE GENOMIC DNA]</scope>
    <source>
        <strain evidence="3 4">DSM 101533</strain>
    </source>
</reference>
<dbReference type="OrthoDB" id="5290459at2"/>
<dbReference type="RefSeq" id="WP_106355095.1">
    <property type="nucleotide sequence ID" value="NZ_PVTP01000002.1"/>
</dbReference>
<dbReference type="GO" id="GO:0046872">
    <property type="term" value="F:metal ion binding"/>
    <property type="evidence" value="ECO:0007669"/>
    <property type="project" value="UniProtKB-KW"/>
</dbReference>
<dbReference type="EMBL" id="PVTP01000002">
    <property type="protein sequence ID" value="PRY79685.1"/>
    <property type="molecule type" value="Genomic_DNA"/>
</dbReference>
<dbReference type="AlphaFoldDB" id="A0A2T0W3B0"/>
<dbReference type="PANTHER" id="PTHR35848">
    <property type="entry name" value="OXALATE-BINDING PROTEIN"/>
    <property type="match status" value="1"/>
</dbReference>
<accession>A0A2T0W3B0</accession>
<evidence type="ECO:0000313" key="3">
    <source>
        <dbReference type="EMBL" id="PRY79685.1"/>
    </source>
</evidence>
<dbReference type="PANTHER" id="PTHR35848:SF9">
    <property type="entry name" value="SLL1358 PROTEIN"/>
    <property type="match status" value="1"/>
</dbReference>
<dbReference type="InterPro" id="IPR011051">
    <property type="entry name" value="RmlC_Cupin_sf"/>
</dbReference>
<feature type="domain" description="Cupin type-2" evidence="2">
    <location>
        <begin position="42"/>
        <end position="113"/>
    </location>
</feature>
<comment type="caution">
    <text evidence="3">The sequence shown here is derived from an EMBL/GenBank/DDBJ whole genome shotgun (WGS) entry which is preliminary data.</text>
</comment>
<gene>
    <name evidence="3" type="ORF">CLV80_102331</name>
</gene>
<dbReference type="InterPro" id="IPR051610">
    <property type="entry name" value="GPI/OXD"/>
</dbReference>
<dbReference type="CDD" id="cd02224">
    <property type="entry name" value="cupin_SPO2919-like"/>
    <property type="match status" value="1"/>
</dbReference>
<dbReference type="Pfam" id="PF07883">
    <property type="entry name" value="Cupin_2"/>
    <property type="match status" value="1"/>
</dbReference>
<organism evidence="3 4">
    <name type="scientific">Yoonia maritima</name>
    <dbReference type="NCBI Taxonomy" id="1435347"/>
    <lineage>
        <taxon>Bacteria</taxon>
        <taxon>Pseudomonadati</taxon>
        <taxon>Pseudomonadota</taxon>
        <taxon>Alphaproteobacteria</taxon>
        <taxon>Rhodobacterales</taxon>
        <taxon>Paracoccaceae</taxon>
        <taxon>Yoonia</taxon>
    </lineage>
</organism>
<keyword evidence="4" id="KW-1185">Reference proteome</keyword>
<evidence type="ECO:0000256" key="1">
    <source>
        <dbReference type="ARBA" id="ARBA00022723"/>
    </source>
</evidence>
<dbReference type="Proteomes" id="UP000238007">
    <property type="component" value="Unassembled WGS sequence"/>
</dbReference>
<dbReference type="Gene3D" id="2.60.120.10">
    <property type="entry name" value="Jelly Rolls"/>
    <property type="match status" value="1"/>
</dbReference>
<dbReference type="InterPro" id="IPR014710">
    <property type="entry name" value="RmlC-like_jellyroll"/>
</dbReference>
<sequence length="154" mass="16954">MPIIRAKDAQLDEPEKTHAVLGIYSARLFSDSGGLTQLGAFTETLPPRSKSSLRHWHATEDEMIYMLTGTVIVHEGPTSSPLHPGDSVTFKAGVPVGHYLENISNTDATYLAIGTRADNDIITYPDHDCVLHFDRTTGKRRYVTLDGEPTVSPY</sequence>
<dbReference type="SUPFAM" id="SSF51182">
    <property type="entry name" value="RmlC-like cupins"/>
    <property type="match status" value="1"/>
</dbReference>
<name>A0A2T0W3B0_9RHOB</name>
<dbReference type="InterPro" id="IPR013096">
    <property type="entry name" value="Cupin_2"/>
</dbReference>